<dbReference type="GO" id="GO:0016779">
    <property type="term" value="F:nucleotidyltransferase activity"/>
    <property type="evidence" value="ECO:0007669"/>
    <property type="project" value="UniProtKB-KW"/>
</dbReference>
<accession>A0A6P1TRI7</accession>
<reference evidence="1 2" key="1">
    <citation type="submission" date="2020-01" db="EMBL/GenBank/DDBJ databases">
        <title>Genome analysis of Anaerocolumna sp. CBA3638.</title>
        <authorList>
            <person name="Kim J."/>
            <person name="Roh S.W."/>
        </authorList>
    </citation>
    <scope>NUCLEOTIDE SEQUENCE [LARGE SCALE GENOMIC DNA]</scope>
    <source>
        <strain evidence="1 2">CBA3638</strain>
    </source>
</reference>
<dbReference type="SUPFAM" id="SSF81301">
    <property type="entry name" value="Nucleotidyltransferase"/>
    <property type="match status" value="1"/>
</dbReference>
<evidence type="ECO:0000313" key="2">
    <source>
        <dbReference type="Proteomes" id="UP000464314"/>
    </source>
</evidence>
<dbReference type="Pfam" id="PF04439">
    <property type="entry name" value="Adenyl_transf"/>
    <property type="match status" value="1"/>
</dbReference>
<dbReference type="InterPro" id="IPR007530">
    <property type="entry name" value="Aminoglycoside_adenylylTfrase"/>
</dbReference>
<dbReference type="KEGG" id="anr:Ana3638_24515"/>
<evidence type="ECO:0000313" key="1">
    <source>
        <dbReference type="EMBL" id="QHQ63554.1"/>
    </source>
</evidence>
<dbReference type="InterPro" id="IPR043519">
    <property type="entry name" value="NT_sf"/>
</dbReference>
<dbReference type="Proteomes" id="UP000464314">
    <property type="component" value="Chromosome"/>
</dbReference>
<sequence length="287" mass="34029">MRSEQEIFSEILQFAKEDNNIDIAVLNGSRVNPNAPRDFMQDYDVRVYVKDLDAAYIYKAKRSWISRFGDLVMLQQNNFEDGSFIFLLQYKDSIRIDLSFQAKEMLEIELKEDSLSKIILDKNNEVKVLPEPSDTTYFTKCPTETEWNETLNELWWLQGYIGKELWRNEIPFVKQLYDVYFMEGLRKLLSWSVCLDKDWKLNVGKSGKWLKKYLTKDIYEEFISLYSSADYEEQWDKLLRSGSLIREIGQELADKMGYVYPLQDDQNVSDYIRRIKSLPCNAQSFDD</sequence>
<keyword evidence="2" id="KW-1185">Reference proteome</keyword>
<keyword evidence="1" id="KW-0548">Nucleotidyltransferase</keyword>
<dbReference type="RefSeq" id="WP_161840365.1">
    <property type="nucleotide sequence ID" value="NZ_CP048000.1"/>
</dbReference>
<protein>
    <submittedName>
        <fullName evidence="1">Aminoglycoside adenylyltransferase</fullName>
    </submittedName>
</protein>
<proteinExistence type="predicted"/>
<name>A0A6P1TRI7_9FIRM</name>
<dbReference type="Gene3D" id="1.20.120.330">
    <property type="entry name" value="Nucleotidyltransferases domain 2"/>
    <property type="match status" value="1"/>
</dbReference>
<gene>
    <name evidence="1" type="ORF">Ana3638_24515</name>
</gene>
<keyword evidence="1" id="KW-0808">Transferase</keyword>
<dbReference type="Gene3D" id="3.30.460.10">
    <property type="entry name" value="Beta Polymerase, domain 2"/>
    <property type="match status" value="1"/>
</dbReference>
<dbReference type="EMBL" id="CP048000">
    <property type="protein sequence ID" value="QHQ63554.1"/>
    <property type="molecule type" value="Genomic_DNA"/>
</dbReference>
<dbReference type="SUPFAM" id="SSF81631">
    <property type="entry name" value="PAP/OAS1 substrate-binding domain"/>
    <property type="match status" value="1"/>
</dbReference>
<organism evidence="1 2">
    <name type="scientific">Anaerocolumna sedimenticola</name>
    <dbReference type="NCBI Taxonomy" id="2696063"/>
    <lineage>
        <taxon>Bacteria</taxon>
        <taxon>Bacillati</taxon>
        <taxon>Bacillota</taxon>
        <taxon>Clostridia</taxon>
        <taxon>Lachnospirales</taxon>
        <taxon>Lachnospiraceae</taxon>
        <taxon>Anaerocolumna</taxon>
    </lineage>
</organism>
<dbReference type="AlphaFoldDB" id="A0A6P1TRI7"/>